<organism evidence="10 11">
    <name type="scientific">Mucilaginibacter lappiensis</name>
    <dbReference type="NCBI Taxonomy" id="354630"/>
    <lineage>
        <taxon>Bacteria</taxon>
        <taxon>Pseudomonadati</taxon>
        <taxon>Bacteroidota</taxon>
        <taxon>Sphingobacteriia</taxon>
        <taxon>Sphingobacteriales</taxon>
        <taxon>Sphingobacteriaceae</taxon>
        <taxon>Mucilaginibacter</taxon>
    </lineage>
</organism>
<evidence type="ECO:0000313" key="10">
    <source>
        <dbReference type="EMBL" id="MBB6111802.1"/>
    </source>
</evidence>
<keyword evidence="3 10" id="KW-0328">Glycosyltransferase</keyword>
<feature type="transmembrane region" description="Helical" evidence="9">
    <location>
        <begin position="129"/>
        <end position="147"/>
    </location>
</feature>
<keyword evidence="4 10" id="KW-0808">Transferase</keyword>
<evidence type="ECO:0000256" key="1">
    <source>
        <dbReference type="ARBA" id="ARBA00004127"/>
    </source>
</evidence>
<comment type="subcellular location">
    <subcellularLocation>
        <location evidence="1">Endomembrane system</location>
        <topology evidence="1">Multi-pass membrane protein</topology>
    </subcellularLocation>
    <subcellularLocation>
        <location evidence="2">Endoplasmic reticulum membrane</location>
    </subcellularLocation>
</comment>
<feature type="transmembrane region" description="Helical" evidence="9">
    <location>
        <begin position="270"/>
        <end position="294"/>
    </location>
</feature>
<dbReference type="EMBL" id="JACHCB010000014">
    <property type="protein sequence ID" value="MBB6111802.1"/>
    <property type="molecule type" value="Genomic_DNA"/>
</dbReference>
<feature type="transmembrane region" description="Helical" evidence="9">
    <location>
        <begin position="359"/>
        <end position="379"/>
    </location>
</feature>
<dbReference type="Proteomes" id="UP000541583">
    <property type="component" value="Unassembled WGS sequence"/>
</dbReference>
<keyword evidence="7 9" id="KW-1133">Transmembrane helix</keyword>
<evidence type="ECO:0000256" key="9">
    <source>
        <dbReference type="SAM" id="Phobius"/>
    </source>
</evidence>
<feature type="transmembrane region" description="Helical" evidence="9">
    <location>
        <begin position="99"/>
        <end position="117"/>
    </location>
</feature>
<dbReference type="Pfam" id="PF03901">
    <property type="entry name" value="Glyco_transf_22"/>
    <property type="match status" value="1"/>
</dbReference>
<accession>A0ABR6PPV8</accession>
<dbReference type="EC" id="2.4.1.-" evidence="10"/>
<evidence type="ECO:0000256" key="8">
    <source>
        <dbReference type="ARBA" id="ARBA00023136"/>
    </source>
</evidence>
<evidence type="ECO:0000256" key="6">
    <source>
        <dbReference type="ARBA" id="ARBA00022824"/>
    </source>
</evidence>
<sequence>MKGISSNMFIPQTKKTNFFVFIVLLFYLFVAFKSSGYIQPDEHYQIIEFANYKLGLLPVDRLAWEFRSEIRSGLQPMICYVLFKLFGYLKITDGYDLAFLLRAVTAIFSVIVIRQFVEAYRPCVAKSLQVYFIFLSYLLWFLPYINIRFSSETWSGLFLMLTLTAIQKYRYRKYKKSYFIIGLLLGISIIFRYQSALFVIGILFWFVFVKKIKIQNFLTILLAVLLVMATGLVIDYWLYGKFTFSIYNYFHVNLIQGVSNKFGTSPFYQYALYILNAPSILFGILIIIAFFTLLYYDAKNLLFWVIIPFIIIHSIIPHKELRFLFPLVNLSPLLLILSYQKLYKNIIRIKLKPAHEKYVIGFIWSLFFVINVVGLFAIASTGAGLNETVVTEYIHRNYKEDKTNLIMNGDINPYVDWVIPKNSYYSSSGLHIDRITNIWQSDLLEHKKRQYKNLLIIYKNDITGPQSLRFMKSIGLIKVYQNIPELTTMIYNFYKPSLNNSQIFVYEFK</sequence>
<keyword evidence="5 9" id="KW-0812">Transmembrane</keyword>
<name>A0ABR6PPV8_9SPHI</name>
<feature type="transmembrane region" description="Helical" evidence="9">
    <location>
        <begin position="177"/>
        <end position="208"/>
    </location>
</feature>
<proteinExistence type="predicted"/>
<evidence type="ECO:0000313" key="11">
    <source>
        <dbReference type="Proteomes" id="UP000541583"/>
    </source>
</evidence>
<evidence type="ECO:0000256" key="3">
    <source>
        <dbReference type="ARBA" id="ARBA00022676"/>
    </source>
</evidence>
<protein>
    <submittedName>
        <fullName evidence="10">Phosphatidylinositol glycan class B</fullName>
        <ecNumber evidence="10">2.4.1.-</ecNumber>
    </submittedName>
</protein>
<dbReference type="GO" id="GO:0016757">
    <property type="term" value="F:glycosyltransferase activity"/>
    <property type="evidence" value="ECO:0007669"/>
    <property type="project" value="UniProtKB-KW"/>
</dbReference>
<evidence type="ECO:0000256" key="7">
    <source>
        <dbReference type="ARBA" id="ARBA00022989"/>
    </source>
</evidence>
<feature type="transmembrane region" description="Helical" evidence="9">
    <location>
        <begin position="301"/>
        <end position="317"/>
    </location>
</feature>
<reference evidence="10 11" key="1">
    <citation type="submission" date="2020-08" db="EMBL/GenBank/DDBJ databases">
        <title>Genomic Encyclopedia of Type Strains, Phase IV (KMG-V): Genome sequencing to study the core and pangenomes of soil and plant-associated prokaryotes.</title>
        <authorList>
            <person name="Whitman W."/>
        </authorList>
    </citation>
    <scope>NUCLEOTIDE SEQUENCE [LARGE SCALE GENOMIC DNA]</scope>
    <source>
        <strain evidence="10 11">ANJLi2</strain>
    </source>
</reference>
<keyword evidence="8 9" id="KW-0472">Membrane</keyword>
<feature type="transmembrane region" description="Helical" evidence="9">
    <location>
        <begin position="18"/>
        <end position="38"/>
    </location>
</feature>
<dbReference type="PANTHER" id="PTHR22760">
    <property type="entry name" value="GLYCOSYLTRANSFERASE"/>
    <property type="match status" value="1"/>
</dbReference>
<comment type="caution">
    <text evidence="10">The sequence shown here is derived from an EMBL/GenBank/DDBJ whole genome shotgun (WGS) entry which is preliminary data.</text>
</comment>
<feature type="transmembrane region" description="Helical" evidence="9">
    <location>
        <begin position="220"/>
        <end position="239"/>
    </location>
</feature>
<dbReference type="RefSeq" id="WP_076376562.1">
    <property type="nucleotide sequence ID" value="NZ_FTMG01000014.1"/>
</dbReference>
<gene>
    <name evidence="10" type="ORF">HDF23_004574</name>
</gene>
<evidence type="ECO:0000256" key="2">
    <source>
        <dbReference type="ARBA" id="ARBA00004586"/>
    </source>
</evidence>
<evidence type="ECO:0000256" key="4">
    <source>
        <dbReference type="ARBA" id="ARBA00022679"/>
    </source>
</evidence>
<feature type="transmembrane region" description="Helical" evidence="9">
    <location>
        <begin position="323"/>
        <end position="339"/>
    </location>
</feature>
<dbReference type="InterPro" id="IPR005599">
    <property type="entry name" value="GPI_mannosylTrfase"/>
</dbReference>
<evidence type="ECO:0000256" key="5">
    <source>
        <dbReference type="ARBA" id="ARBA00022692"/>
    </source>
</evidence>
<keyword evidence="6" id="KW-0256">Endoplasmic reticulum</keyword>
<keyword evidence="11" id="KW-1185">Reference proteome</keyword>